<dbReference type="InterPro" id="IPR058205">
    <property type="entry name" value="D-LDH-like"/>
</dbReference>
<accession>A0AAD8YNS2</accession>
<comment type="similarity">
    <text evidence="1">Belongs to the D-isomer specific 2-hydroxyacid dehydrogenase family.</text>
</comment>
<dbReference type="GO" id="GO:0051287">
    <property type="term" value="F:NAD binding"/>
    <property type="evidence" value="ECO:0007669"/>
    <property type="project" value="InterPro"/>
</dbReference>
<dbReference type="AlphaFoldDB" id="A0AAD8YNS2"/>
<dbReference type="InterPro" id="IPR029753">
    <property type="entry name" value="D-isomer_DH_CS"/>
</dbReference>
<dbReference type="GO" id="GO:0008720">
    <property type="term" value="F:D-lactate dehydrogenase (NAD+) activity"/>
    <property type="evidence" value="ECO:0007669"/>
    <property type="project" value="UniProtKB-EC"/>
</dbReference>
<dbReference type="PANTHER" id="PTHR43026:SF1">
    <property type="entry name" value="2-HYDROXYACID DEHYDROGENASE HOMOLOG 1-RELATED"/>
    <property type="match status" value="1"/>
</dbReference>
<name>A0AAD8YNS2_9STRA</name>
<sequence>MAKLALDNAEWLSTLSEPLKNDIESIMTQRLPSEGDCLLKEAGAGNVTGFLHVVGHHDDDMAFANVIAGKDAKVWIVRGEEFRAITENPQHTTEMMNLLTRLLRKASKIVRATLNETGVRVGRSSEGTGRTIKIMCYDTTSWNFEPQIEKFNNEGKDLKLQMDYTSDRLDVKTAKYAAGYDAVCLFVTTIRIHPHCGYYPWPDSGLLGMDIHGKTVAVMGTGKIGQILCKIISGFGVNLLAYDVFESDEVKNLGGTYVSKEEIYKQADVIFLMMPLLPATTHTINEDVLPMLKKGVILINTSRGGLIDTNALISGLHSGIIGGCGLDVKMKENTSFRITAPKALRMSD</sequence>
<dbReference type="EMBL" id="JATAAI010000001">
    <property type="protein sequence ID" value="KAK1748750.1"/>
    <property type="molecule type" value="Genomic_DNA"/>
</dbReference>
<dbReference type="InterPro" id="IPR029752">
    <property type="entry name" value="D-isomer_DH_CS1"/>
</dbReference>
<proteinExistence type="inferred from homology"/>
<keyword evidence="6" id="KW-1185">Reference proteome</keyword>
<dbReference type="PROSITE" id="PS00065">
    <property type="entry name" value="D_2_HYDROXYACID_DH_1"/>
    <property type="match status" value="1"/>
</dbReference>
<evidence type="ECO:0000256" key="1">
    <source>
        <dbReference type="ARBA" id="ARBA00005854"/>
    </source>
</evidence>
<dbReference type="InterPro" id="IPR036291">
    <property type="entry name" value="NAD(P)-bd_dom_sf"/>
</dbReference>
<evidence type="ECO:0000256" key="3">
    <source>
        <dbReference type="ARBA" id="ARBA00023027"/>
    </source>
</evidence>
<dbReference type="EC" id="1.1.1.28" evidence="5"/>
<evidence type="ECO:0000313" key="5">
    <source>
        <dbReference type="EMBL" id="KAK1748750.1"/>
    </source>
</evidence>
<dbReference type="PANTHER" id="PTHR43026">
    <property type="entry name" value="2-HYDROXYACID DEHYDROGENASE HOMOLOG 1-RELATED"/>
    <property type="match status" value="1"/>
</dbReference>
<gene>
    <name evidence="5" type="ORF">QTG54_000689</name>
</gene>
<organism evidence="5 6">
    <name type="scientific">Skeletonema marinoi</name>
    <dbReference type="NCBI Taxonomy" id="267567"/>
    <lineage>
        <taxon>Eukaryota</taxon>
        <taxon>Sar</taxon>
        <taxon>Stramenopiles</taxon>
        <taxon>Ochrophyta</taxon>
        <taxon>Bacillariophyta</taxon>
        <taxon>Coscinodiscophyceae</taxon>
        <taxon>Thalassiosirophycidae</taxon>
        <taxon>Thalassiosirales</taxon>
        <taxon>Skeletonemataceae</taxon>
        <taxon>Skeletonema</taxon>
        <taxon>Skeletonema marinoi-dohrnii complex</taxon>
    </lineage>
</organism>
<dbReference type="Pfam" id="PF02826">
    <property type="entry name" value="2-Hacid_dh_C"/>
    <property type="match status" value="1"/>
</dbReference>
<comment type="caution">
    <text evidence="5">The sequence shown here is derived from an EMBL/GenBank/DDBJ whole genome shotgun (WGS) entry which is preliminary data.</text>
</comment>
<evidence type="ECO:0000256" key="2">
    <source>
        <dbReference type="ARBA" id="ARBA00023002"/>
    </source>
</evidence>
<dbReference type="Gene3D" id="3.40.50.720">
    <property type="entry name" value="NAD(P)-binding Rossmann-like Domain"/>
    <property type="match status" value="2"/>
</dbReference>
<dbReference type="PROSITE" id="PS00671">
    <property type="entry name" value="D_2_HYDROXYACID_DH_3"/>
    <property type="match status" value="1"/>
</dbReference>
<keyword evidence="3" id="KW-0520">NAD</keyword>
<protein>
    <submittedName>
        <fullName evidence="5">D-lactate dehydrogenase-related protein</fullName>
        <ecNumber evidence="5">1.1.1.28</ecNumber>
    </submittedName>
</protein>
<evidence type="ECO:0000313" key="6">
    <source>
        <dbReference type="Proteomes" id="UP001224775"/>
    </source>
</evidence>
<dbReference type="Proteomes" id="UP001224775">
    <property type="component" value="Unassembled WGS sequence"/>
</dbReference>
<evidence type="ECO:0000259" key="4">
    <source>
        <dbReference type="Pfam" id="PF02826"/>
    </source>
</evidence>
<dbReference type="SUPFAM" id="SSF51735">
    <property type="entry name" value="NAD(P)-binding Rossmann-fold domains"/>
    <property type="match status" value="1"/>
</dbReference>
<dbReference type="InterPro" id="IPR006140">
    <property type="entry name" value="D-isomer_DH_NAD-bd"/>
</dbReference>
<feature type="domain" description="D-isomer specific 2-hydroxyacid dehydrogenase NAD-binding" evidence="4">
    <location>
        <begin position="202"/>
        <end position="334"/>
    </location>
</feature>
<reference evidence="5" key="1">
    <citation type="submission" date="2023-06" db="EMBL/GenBank/DDBJ databases">
        <title>Survivors Of The Sea: Transcriptome response of Skeletonema marinoi to long-term dormancy.</title>
        <authorList>
            <person name="Pinder M.I.M."/>
            <person name="Kourtchenko O."/>
            <person name="Robertson E.K."/>
            <person name="Larsson T."/>
            <person name="Maumus F."/>
            <person name="Osuna-Cruz C.M."/>
            <person name="Vancaester E."/>
            <person name="Stenow R."/>
            <person name="Vandepoele K."/>
            <person name="Ploug H."/>
            <person name="Bruchert V."/>
            <person name="Godhe A."/>
            <person name="Topel M."/>
        </authorList>
    </citation>
    <scope>NUCLEOTIDE SEQUENCE</scope>
    <source>
        <strain evidence="5">R05AC</strain>
    </source>
</reference>
<keyword evidence="2 5" id="KW-0560">Oxidoreductase</keyword>